<protein>
    <submittedName>
        <fullName evidence="2">Uncharacterized protein</fullName>
    </submittedName>
</protein>
<comment type="caution">
    <text evidence="2">The sequence shown here is derived from an EMBL/GenBank/DDBJ whole genome shotgun (WGS) entry which is preliminary data.</text>
</comment>
<feature type="transmembrane region" description="Helical" evidence="1">
    <location>
        <begin position="157"/>
        <end position="174"/>
    </location>
</feature>
<gene>
    <name evidence="2" type="ORF">CL6EHI_036610</name>
</gene>
<keyword evidence="1" id="KW-0812">Transmembrane</keyword>
<organism evidence="2 3">
    <name type="scientific">Entamoeba histolytica</name>
    <dbReference type="NCBI Taxonomy" id="5759"/>
    <lineage>
        <taxon>Eukaryota</taxon>
        <taxon>Amoebozoa</taxon>
        <taxon>Evosea</taxon>
        <taxon>Archamoebae</taxon>
        <taxon>Mastigamoebida</taxon>
        <taxon>Entamoebidae</taxon>
        <taxon>Entamoeba</taxon>
    </lineage>
</organism>
<evidence type="ECO:0000313" key="3">
    <source>
        <dbReference type="Proteomes" id="UP000078387"/>
    </source>
</evidence>
<reference evidence="2 3" key="1">
    <citation type="submission" date="2016-05" db="EMBL/GenBank/DDBJ databases">
        <title>First whole genome sequencing of Entamoeba histolytica HM1:IMSS-clone-6.</title>
        <authorList>
            <person name="Mukherjee Avik.K."/>
            <person name="Izumyama S."/>
            <person name="Nakada-Tsukui K."/>
            <person name="Nozaki T."/>
        </authorList>
    </citation>
    <scope>NUCLEOTIDE SEQUENCE [LARGE SCALE GENOMIC DNA]</scope>
    <source>
        <strain evidence="2 3">HM1:IMSS clone 6</strain>
    </source>
</reference>
<dbReference type="VEuPathDB" id="AmoebaDB:EHI5A_049580"/>
<feature type="transmembrane region" description="Helical" evidence="1">
    <location>
        <begin position="134"/>
        <end position="151"/>
    </location>
</feature>
<dbReference type="AlphaFoldDB" id="A0A175JW45"/>
<feature type="transmembrane region" description="Helical" evidence="1">
    <location>
        <begin position="181"/>
        <end position="199"/>
    </location>
</feature>
<feature type="transmembrane region" description="Helical" evidence="1">
    <location>
        <begin position="205"/>
        <end position="223"/>
    </location>
</feature>
<evidence type="ECO:0000313" key="2">
    <source>
        <dbReference type="EMBL" id="GAT97887.1"/>
    </source>
</evidence>
<dbReference type="eggNOG" id="ENOG502R10C">
    <property type="taxonomic scope" value="Eukaryota"/>
</dbReference>
<accession>A0A175JW45</accession>
<proteinExistence type="predicted"/>
<dbReference type="VEuPathDB" id="AmoebaDB:EHI8A_183760"/>
<dbReference type="VEuPathDB" id="AmoebaDB:KM1_057490"/>
<evidence type="ECO:0000256" key="1">
    <source>
        <dbReference type="SAM" id="Phobius"/>
    </source>
</evidence>
<keyword evidence="1" id="KW-0472">Membrane</keyword>
<keyword evidence="1" id="KW-1133">Transmembrane helix</keyword>
<name>A0A175JW45_ENTHI</name>
<dbReference type="EMBL" id="BDEQ01000001">
    <property type="protein sequence ID" value="GAT97887.1"/>
    <property type="molecule type" value="Genomic_DNA"/>
</dbReference>
<feature type="transmembrane region" description="Helical" evidence="1">
    <location>
        <begin position="105"/>
        <end position="127"/>
    </location>
</feature>
<feature type="transmembrane region" description="Helical" evidence="1">
    <location>
        <begin position="79"/>
        <end position="99"/>
    </location>
</feature>
<dbReference type="VEuPathDB" id="AmoebaDB:EHI_036610"/>
<dbReference type="Proteomes" id="UP000078387">
    <property type="component" value="Unassembled WGS sequence"/>
</dbReference>
<sequence>MEKINDLINLSLLEQNVTQRNEFKMVRMINFIKEVKQNPPDTYLDFLTLKVNLYNAVICLFISIILLILTPLSYKRIRIIPSIFLMSLVYLSLVPVYAFEMPSELVDLCKVVTVILGGFTIITFIFLNTKLNCFGYLGCLIGNNIFQIIYSFVDSDIILLLPIISISLYFLITLQNKFYKIISLVILLNQLFLIIKGIFPLDYSIIYHLIHIPLIFILWDILISPSIQETQSKIKEE</sequence>
<feature type="transmembrane region" description="Helical" evidence="1">
    <location>
        <begin position="53"/>
        <end position="72"/>
    </location>
</feature>
<dbReference type="VEuPathDB" id="AmoebaDB:EHI7A_028740"/>